<comment type="caution">
    <text evidence="3">The sequence shown here is derived from an EMBL/GenBank/DDBJ whole genome shotgun (WGS) entry which is preliminary data.</text>
</comment>
<dbReference type="SUPFAM" id="SSF55729">
    <property type="entry name" value="Acyl-CoA N-acyltransferases (Nat)"/>
    <property type="match status" value="1"/>
</dbReference>
<feature type="domain" description="N-acetyltransferase" evidence="2">
    <location>
        <begin position="108"/>
        <end position="265"/>
    </location>
</feature>
<evidence type="ECO:0000313" key="4">
    <source>
        <dbReference type="Proteomes" id="UP000249577"/>
    </source>
</evidence>
<gene>
    <name evidence="3" type="ORF">DI565_09050</name>
</gene>
<proteinExistence type="predicted"/>
<evidence type="ECO:0000313" key="3">
    <source>
        <dbReference type="EMBL" id="PZQ15952.1"/>
    </source>
</evidence>
<feature type="region of interest" description="Disordered" evidence="1">
    <location>
        <begin position="1"/>
        <end position="38"/>
    </location>
</feature>
<dbReference type="GO" id="GO:0016747">
    <property type="term" value="F:acyltransferase activity, transferring groups other than amino-acyl groups"/>
    <property type="evidence" value="ECO:0007669"/>
    <property type="project" value="InterPro"/>
</dbReference>
<dbReference type="AlphaFoldDB" id="A0A2W5KG68"/>
<dbReference type="InterPro" id="IPR016181">
    <property type="entry name" value="Acyl_CoA_acyltransferase"/>
</dbReference>
<protein>
    <recommendedName>
        <fullName evidence="2">N-acetyltransferase domain-containing protein</fullName>
    </recommendedName>
</protein>
<reference evidence="3 4" key="1">
    <citation type="submission" date="2017-08" db="EMBL/GenBank/DDBJ databases">
        <title>Infants hospitalized years apart are colonized by the same room-sourced microbial strains.</title>
        <authorList>
            <person name="Brooks B."/>
            <person name="Olm M.R."/>
            <person name="Firek B.A."/>
            <person name="Baker R."/>
            <person name="Thomas B.C."/>
            <person name="Morowitz M.J."/>
            <person name="Banfield J.F."/>
        </authorList>
    </citation>
    <scope>NUCLEOTIDE SEQUENCE [LARGE SCALE GENOMIC DNA]</scope>
    <source>
        <strain evidence="3">S2_005_003_R2_43</strain>
    </source>
</reference>
<feature type="compositionally biased region" description="Basic residues" evidence="1">
    <location>
        <begin position="1"/>
        <end position="10"/>
    </location>
</feature>
<evidence type="ECO:0000259" key="2">
    <source>
        <dbReference type="PROSITE" id="PS51186"/>
    </source>
</evidence>
<dbReference type="Pfam" id="PF13673">
    <property type="entry name" value="Acetyltransf_10"/>
    <property type="match status" value="1"/>
</dbReference>
<evidence type="ECO:0000256" key="1">
    <source>
        <dbReference type="SAM" id="MobiDB-lite"/>
    </source>
</evidence>
<accession>A0A2W5KG68</accession>
<organism evidence="3 4">
    <name type="scientific">Ancylobacter novellus</name>
    <name type="common">Thiobacillus novellus</name>
    <dbReference type="NCBI Taxonomy" id="921"/>
    <lineage>
        <taxon>Bacteria</taxon>
        <taxon>Pseudomonadati</taxon>
        <taxon>Pseudomonadota</taxon>
        <taxon>Alphaproteobacteria</taxon>
        <taxon>Hyphomicrobiales</taxon>
        <taxon>Xanthobacteraceae</taxon>
        <taxon>Ancylobacter</taxon>
    </lineage>
</organism>
<dbReference type="Gene3D" id="3.40.630.30">
    <property type="match status" value="1"/>
</dbReference>
<feature type="compositionally biased region" description="Basic and acidic residues" evidence="1">
    <location>
        <begin position="244"/>
        <end position="260"/>
    </location>
</feature>
<feature type="region of interest" description="Disordered" evidence="1">
    <location>
        <begin position="244"/>
        <end position="279"/>
    </location>
</feature>
<name>A0A2W5KG68_ANCNO</name>
<sequence>MRRPLRRRGPYSRNVSSTGAPSYQGCARNSHARPHDAPRRCVRQSPCARLLAGLGRSFGENDDVSVFVPACRQNASRPAEAFFAAALTHNSCGEPRVPGPEAQRLSEYLIREATDEDGGDLVALLAREWSAYDGCTFEAEADVLVRPASHFAERDGRLWLLMRSGETAGALAIARGARANEFELSLICLERDARGQGLATALLAGANAFAEASGGERLNVWVDERLIDGVRFLDRRKFLRDPGVRRRDDRGDALDAHFSRAIEPPVSSRPSEDPPAGAA</sequence>
<dbReference type="Proteomes" id="UP000249577">
    <property type="component" value="Unassembled WGS sequence"/>
</dbReference>
<dbReference type="PROSITE" id="PS51186">
    <property type="entry name" value="GNAT"/>
    <property type="match status" value="1"/>
</dbReference>
<dbReference type="CDD" id="cd04301">
    <property type="entry name" value="NAT_SF"/>
    <property type="match status" value="1"/>
</dbReference>
<dbReference type="InterPro" id="IPR000182">
    <property type="entry name" value="GNAT_dom"/>
</dbReference>
<dbReference type="EMBL" id="QFPN01000004">
    <property type="protein sequence ID" value="PZQ15952.1"/>
    <property type="molecule type" value="Genomic_DNA"/>
</dbReference>